<proteinExistence type="predicted"/>
<evidence type="ECO:0000313" key="3">
    <source>
        <dbReference type="Proteomes" id="UP001281003"/>
    </source>
</evidence>
<organism evidence="2 3">
    <name type="scientific">Sordaria brevicollis</name>
    <dbReference type="NCBI Taxonomy" id="83679"/>
    <lineage>
        <taxon>Eukaryota</taxon>
        <taxon>Fungi</taxon>
        <taxon>Dikarya</taxon>
        <taxon>Ascomycota</taxon>
        <taxon>Pezizomycotina</taxon>
        <taxon>Sordariomycetes</taxon>
        <taxon>Sordariomycetidae</taxon>
        <taxon>Sordariales</taxon>
        <taxon>Sordariaceae</taxon>
        <taxon>Sordaria</taxon>
    </lineage>
</organism>
<dbReference type="EMBL" id="JAUTDP010000003">
    <property type="protein sequence ID" value="KAK3400421.1"/>
    <property type="molecule type" value="Genomic_DNA"/>
</dbReference>
<gene>
    <name evidence="2" type="ORF">B0T20DRAFT_504846</name>
</gene>
<feature type="compositionally biased region" description="Low complexity" evidence="1">
    <location>
        <begin position="31"/>
        <end position="56"/>
    </location>
</feature>
<comment type="caution">
    <text evidence="2">The sequence shown here is derived from an EMBL/GenBank/DDBJ whole genome shotgun (WGS) entry which is preliminary data.</text>
</comment>
<name>A0AAE0PID4_SORBR</name>
<keyword evidence="3" id="KW-1185">Reference proteome</keyword>
<protein>
    <submittedName>
        <fullName evidence="2">Uncharacterized protein</fullName>
    </submittedName>
</protein>
<evidence type="ECO:0000313" key="2">
    <source>
        <dbReference type="EMBL" id="KAK3400421.1"/>
    </source>
</evidence>
<feature type="region of interest" description="Disordered" evidence="1">
    <location>
        <begin position="276"/>
        <end position="333"/>
    </location>
</feature>
<feature type="compositionally biased region" description="Basic and acidic residues" evidence="1">
    <location>
        <begin position="1"/>
        <end position="10"/>
    </location>
</feature>
<feature type="compositionally biased region" description="Low complexity" evidence="1">
    <location>
        <begin position="228"/>
        <end position="239"/>
    </location>
</feature>
<dbReference type="Proteomes" id="UP001281003">
    <property type="component" value="Unassembled WGS sequence"/>
</dbReference>
<dbReference type="AlphaFoldDB" id="A0AAE0PID4"/>
<feature type="region of interest" description="Disordered" evidence="1">
    <location>
        <begin position="228"/>
        <end position="250"/>
    </location>
</feature>
<evidence type="ECO:0000256" key="1">
    <source>
        <dbReference type="SAM" id="MobiDB-lite"/>
    </source>
</evidence>
<reference evidence="2" key="1">
    <citation type="journal article" date="2023" name="Mol. Phylogenet. Evol.">
        <title>Genome-scale phylogeny and comparative genomics of the fungal order Sordariales.</title>
        <authorList>
            <person name="Hensen N."/>
            <person name="Bonometti L."/>
            <person name="Westerberg I."/>
            <person name="Brannstrom I.O."/>
            <person name="Guillou S."/>
            <person name="Cros-Aarteil S."/>
            <person name="Calhoun S."/>
            <person name="Haridas S."/>
            <person name="Kuo A."/>
            <person name="Mondo S."/>
            <person name="Pangilinan J."/>
            <person name="Riley R."/>
            <person name="LaButti K."/>
            <person name="Andreopoulos B."/>
            <person name="Lipzen A."/>
            <person name="Chen C."/>
            <person name="Yan M."/>
            <person name="Daum C."/>
            <person name="Ng V."/>
            <person name="Clum A."/>
            <person name="Steindorff A."/>
            <person name="Ohm R.A."/>
            <person name="Martin F."/>
            <person name="Silar P."/>
            <person name="Natvig D.O."/>
            <person name="Lalanne C."/>
            <person name="Gautier V."/>
            <person name="Ament-Velasquez S.L."/>
            <person name="Kruys A."/>
            <person name="Hutchinson M.I."/>
            <person name="Powell A.J."/>
            <person name="Barry K."/>
            <person name="Miller A.N."/>
            <person name="Grigoriev I.V."/>
            <person name="Debuchy R."/>
            <person name="Gladieux P."/>
            <person name="Hiltunen Thoren M."/>
            <person name="Johannesson H."/>
        </authorList>
    </citation>
    <scope>NUCLEOTIDE SEQUENCE</scope>
    <source>
        <strain evidence="2">FGSC 1904</strain>
    </source>
</reference>
<feature type="region of interest" description="Disordered" evidence="1">
    <location>
        <begin position="1"/>
        <end position="66"/>
    </location>
</feature>
<feature type="compositionally biased region" description="Low complexity" evidence="1">
    <location>
        <begin position="283"/>
        <end position="321"/>
    </location>
</feature>
<feature type="region of interest" description="Disordered" evidence="1">
    <location>
        <begin position="189"/>
        <end position="214"/>
    </location>
</feature>
<accession>A0AAE0PID4</accession>
<feature type="compositionally biased region" description="Basic and acidic residues" evidence="1">
    <location>
        <begin position="189"/>
        <end position="202"/>
    </location>
</feature>
<reference evidence="2" key="2">
    <citation type="submission" date="2023-07" db="EMBL/GenBank/DDBJ databases">
        <authorList>
            <consortium name="Lawrence Berkeley National Laboratory"/>
            <person name="Haridas S."/>
            <person name="Hensen N."/>
            <person name="Bonometti L."/>
            <person name="Westerberg I."/>
            <person name="Brannstrom I.O."/>
            <person name="Guillou S."/>
            <person name="Cros-Aarteil S."/>
            <person name="Calhoun S."/>
            <person name="Kuo A."/>
            <person name="Mondo S."/>
            <person name="Pangilinan J."/>
            <person name="Riley R."/>
            <person name="LaButti K."/>
            <person name="Andreopoulos B."/>
            <person name="Lipzen A."/>
            <person name="Chen C."/>
            <person name="Yanf M."/>
            <person name="Daum C."/>
            <person name="Ng V."/>
            <person name="Clum A."/>
            <person name="Steindorff A."/>
            <person name="Ohm R."/>
            <person name="Martin F."/>
            <person name="Silar P."/>
            <person name="Natvig D."/>
            <person name="Lalanne C."/>
            <person name="Gautier V."/>
            <person name="Ament-velasquez S.L."/>
            <person name="Kruys A."/>
            <person name="Hutchinson M.I."/>
            <person name="Powell A.J."/>
            <person name="Barry K."/>
            <person name="Miller A.N."/>
            <person name="Grigoriev I.V."/>
            <person name="Debuchy R."/>
            <person name="Gladieux P."/>
            <person name="Thoren M.H."/>
            <person name="Johannesson H."/>
        </authorList>
    </citation>
    <scope>NUCLEOTIDE SEQUENCE</scope>
    <source>
        <strain evidence="2">FGSC 1904</strain>
    </source>
</reference>
<sequence length="379" mass="41066">MSKEENRSEIVDSEAGDLDLPPPPPSYTEATGSTTTSGFSTFGSTTTSGPGPTSGPISARRAGESPLTTHLRTLPSRLRSAQHSHSTAQSSRETFLVAQCVPHIEWFIEDIVNLPRTPKVAELVLVPAEALPSEEDMKGSTTSGRELVKKRQERGDKGWEVVGREEEIREEGGVVRVGCVCVSSSTSAIDEKGRPVPVDRKMSNNNTESETAKSGDYYSFGDWGRFETSSSTSSSTSTSYNDRLGPPQSWNWFTHPSLARRIASILRPEPTLARKTVQAAVESPKSPASGSSSTSTSTGKKGLSSFFRRSSSKSQSQSESQTPTERVITPVRDGGMLEEDKVAMTVRAEEVTFRRENEFGVWESVSGWGVVVGVRVGRL</sequence>